<evidence type="ECO:0000256" key="1">
    <source>
        <dbReference type="ARBA" id="ARBA00004477"/>
    </source>
</evidence>
<sequence length="91" mass="9522">TAVVTMVTVALGIGTPGLHLGSSGHESPGRGLPLSRQRSLPAYLLESSGCYALGALGCPVVTFHNCEDAALKLQNPIQDALRDLARRGLHF</sequence>
<keyword evidence="6" id="KW-0472">Membrane</keyword>
<reference evidence="8" key="1">
    <citation type="submission" date="2025-08" db="UniProtKB">
        <authorList>
            <consortium name="Ensembl"/>
        </authorList>
    </citation>
    <scope>IDENTIFICATION</scope>
</reference>
<evidence type="ECO:0000256" key="4">
    <source>
        <dbReference type="ARBA" id="ARBA00022824"/>
    </source>
</evidence>
<comment type="function">
    <text evidence="7">Stabilizer subunit of the dolichol-phosphate mannose (DPM) synthase complex; tethers catalytic subunit to the ER.</text>
</comment>
<dbReference type="GO" id="GO:0005789">
    <property type="term" value="C:endoplasmic reticulum membrane"/>
    <property type="evidence" value="ECO:0007669"/>
    <property type="project" value="UniProtKB-SubCell"/>
</dbReference>
<comment type="pathway">
    <text evidence="7">Protein modification; protein glycosylation.</text>
</comment>
<comment type="subunit">
    <text evidence="7">Component of the dolichol-phosphate mannose (DPM) synthase complex.</text>
</comment>
<dbReference type="AlphaFoldDB" id="A0A8C9AG02"/>
<evidence type="ECO:0000313" key="9">
    <source>
        <dbReference type="Proteomes" id="UP000694414"/>
    </source>
</evidence>
<proteinExistence type="inferred from homology"/>
<dbReference type="PANTHER" id="PTHR16433">
    <property type="entry name" value="DOLICHOL-PHOSPHATE MANNOSYLTRANSFERASE SUBUNIT 3"/>
    <property type="match status" value="1"/>
</dbReference>
<dbReference type="Pfam" id="PF08285">
    <property type="entry name" value="DPM3"/>
    <property type="match status" value="1"/>
</dbReference>
<dbReference type="InterPro" id="IPR013174">
    <property type="entry name" value="DPM3"/>
</dbReference>
<accession>A0A8C9AG02</accession>
<dbReference type="Ensembl" id="ENSPSMT00000031150.1">
    <property type="protein sequence ID" value="ENSPSMP00000026917.1"/>
    <property type="gene ID" value="ENSPSMG00000018850.1"/>
</dbReference>
<keyword evidence="4 7" id="KW-0256">Endoplasmic reticulum</keyword>
<organism evidence="8 9">
    <name type="scientific">Prolemur simus</name>
    <name type="common">Greater bamboo lemur</name>
    <name type="synonym">Hapalemur simus</name>
    <dbReference type="NCBI Taxonomy" id="1328070"/>
    <lineage>
        <taxon>Eukaryota</taxon>
        <taxon>Metazoa</taxon>
        <taxon>Chordata</taxon>
        <taxon>Craniata</taxon>
        <taxon>Vertebrata</taxon>
        <taxon>Euteleostomi</taxon>
        <taxon>Mammalia</taxon>
        <taxon>Eutheria</taxon>
        <taxon>Euarchontoglires</taxon>
        <taxon>Primates</taxon>
        <taxon>Strepsirrhini</taxon>
        <taxon>Lemuriformes</taxon>
        <taxon>Lemuridae</taxon>
        <taxon>Prolemur</taxon>
    </lineage>
</organism>
<evidence type="ECO:0000256" key="7">
    <source>
        <dbReference type="RuleBase" id="RU365085"/>
    </source>
</evidence>
<evidence type="ECO:0000256" key="3">
    <source>
        <dbReference type="ARBA" id="ARBA00022692"/>
    </source>
</evidence>
<dbReference type="PANTHER" id="PTHR16433:SF0">
    <property type="entry name" value="DOLICHOL-PHOSPHATE MANNOSYLTRANSFERASE SUBUNIT 3"/>
    <property type="match status" value="1"/>
</dbReference>
<protein>
    <recommendedName>
        <fullName evidence="7">Dolichol-phosphate mannosyltransferase subunit 3</fullName>
    </recommendedName>
</protein>
<reference evidence="8" key="2">
    <citation type="submission" date="2025-09" db="UniProtKB">
        <authorList>
            <consortium name="Ensembl"/>
        </authorList>
    </citation>
    <scope>IDENTIFICATION</scope>
</reference>
<evidence type="ECO:0000256" key="6">
    <source>
        <dbReference type="ARBA" id="ARBA00023136"/>
    </source>
</evidence>
<keyword evidence="5" id="KW-1133">Transmembrane helix</keyword>
<dbReference type="Proteomes" id="UP000694414">
    <property type="component" value="Unplaced"/>
</dbReference>
<evidence type="ECO:0000256" key="2">
    <source>
        <dbReference type="ARBA" id="ARBA00010430"/>
    </source>
</evidence>
<dbReference type="GO" id="GO:0033185">
    <property type="term" value="C:dolichol-phosphate-mannose synthase complex"/>
    <property type="evidence" value="ECO:0007669"/>
    <property type="project" value="TreeGrafter"/>
</dbReference>
<dbReference type="UniPathway" id="UPA00378"/>
<keyword evidence="3" id="KW-0812">Transmembrane</keyword>
<comment type="subcellular location">
    <subcellularLocation>
        <location evidence="1 7">Endoplasmic reticulum membrane</location>
        <topology evidence="1 7">Multi-pass membrane protein</topology>
    </subcellularLocation>
</comment>
<evidence type="ECO:0000313" key="8">
    <source>
        <dbReference type="Ensembl" id="ENSPSMP00000026917.1"/>
    </source>
</evidence>
<comment type="similarity">
    <text evidence="2 7">Belongs to the DPM3 family.</text>
</comment>
<keyword evidence="9" id="KW-1185">Reference proteome</keyword>
<dbReference type="GO" id="GO:0006506">
    <property type="term" value="P:GPI anchor biosynthetic process"/>
    <property type="evidence" value="ECO:0007669"/>
    <property type="project" value="TreeGrafter"/>
</dbReference>
<evidence type="ECO:0000256" key="5">
    <source>
        <dbReference type="ARBA" id="ARBA00022989"/>
    </source>
</evidence>
<name>A0A8C9AG02_PROSS</name>
<dbReference type="GeneTree" id="ENSGT00940000172077"/>